<comment type="subcellular location">
    <subcellularLocation>
        <location evidence="1">Cytoplasm</location>
    </subcellularLocation>
</comment>
<feature type="domain" description="V-SNARE coiled-coil homology" evidence="5">
    <location>
        <begin position="478"/>
        <end position="542"/>
    </location>
</feature>
<keyword evidence="2" id="KW-0963">Cytoplasm</keyword>
<dbReference type="AlphaFoldDB" id="A0A5P1E9L4"/>
<dbReference type="InterPro" id="IPR042855">
    <property type="entry name" value="V_SNARE_CC"/>
</dbReference>
<keyword evidence="7" id="KW-1185">Reference proteome</keyword>
<dbReference type="GO" id="GO:0005096">
    <property type="term" value="F:GTPase activator activity"/>
    <property type="evidence" value="ECO:0007669"/>
    <property type="project" value="TreeGrafter"/>
</dbReference>
<evidence type="ECO:0000256" key="3">
    <source>
        <dbReference type="PROSITE-ProRule" id="PRU00290"/>
    </source>
</evidence>
<dbReference type="OMA" id="MELACIT"/>
<dbReference type="Gramene" id="ONK62514">
    <property type="protein sequence ID" value="ONK62514"/>
    <property type="gene ID" value="A4U43_C07F4870"/>
</dbReference>
<evidence type="ECO:0000256" key="2">
    <source>
        <dbReference type="ARBA" id="ARBA00022490"/>
    </source>
</evidence>
<name>A0A5P1E9L4_ASPOF</name>
<feature type="region of interest" description="Disordered" evidence="4">
    <location>
        <begin position="384"/>
        <end position="421"/>
    </location>
</feature>
<dbReference type="PROSITE" id="PS50892">
    <property type="entry name" value="V_SNARE"/>
    <property type="match status" value="1"/>
</dbReference>
<dbReference type="GO" id="GO:0045159">
    <property type="term" value="F:myosin II binding"/>
    <property type="evidence" value="ECO:0007669"/>
    <property type="project" value="TreeGrafter"/>
</dbReference>
<dbReference type="PANTHER" id="PTHR10241">
    <property type="entry name" value="LETHAL 2 GIANT LARVAE PROTEIN"/>
    <property type="match status" value="1"/>
</dbReference>
<dbReference type="GO" id="GO:0019905">
    <property type="term" value="F:syntaxin binding"/>
    <property type="evidence" value="ECO:0007669"/>
    <property type="project" value="TreeGrafter"/>
</dbReference>
<reference evidence="7" key="1">
    <citation type="journal article" date="2017" name="Nat. Commun.">
        <title>The asparagus genome sheds light on the origin and evolution of a young Y chromosome.</title>
        <authorList>
            <person name="Harkess A."/>
            <person name="Zhou J."/>
            <person name="Xu C."/>
            <person name="Bowers J.E."/>
            <person name="Van der Hulst R."/>
            <person name="Ayyampalayam S."/>
            <person name="Mercati F."/>
            <person name="Riccardi P."/>
            <person name="McKain M.R."/>
            <person name="Kakrana A."/>
            <person name="Tang H."/>
            <person name="Ray J."/>
            <person name="Groenendijk J."/>
            <person name="Arikit S."/>
            <person name="Mathioni S.M."/>
            <person name="Nakano M."/>
            <person name="Shan H."/>
            <person name="Telgmann-Rauber A."/>
            <person name="Kanno A."/>
            <person name="Yue Z."/>
            <person name="Chen H."/>
            <person name="Li W."/>
            <person name="Chen Y."/>
            <person name="Xu X."/>
            <person name="Zhang Y."/>
            <person name="Luo S."/>
            <person name="Chen H."/>
            <person name="Gao J."/>
            <person name="Mao Z."/>
            <person name="Pires J.C."/>
            <person name="Luo M."/>
            <person name="Kudrna D."/>
            <person name="Wing R.A."/>
            <person name="Meyers B.C."/>
            <person name="Yi K."/>
            <person name="Kong H."/>
            <person name="Lavrijsen P."/>
            <person name="Sunseri F."/>
            <person name="Falavigna A."/>
            <person name="Ye Y."/>
            <person name="Leebens-Mack J.H."/>
            <person name="Chen G."/>
        </authorList>
    </citation>
    <scope>NUCLEOTIDE SEQUENCE [LARGE SCALE GENOMIC DNA]</scope>
    <source>
        <strain evidence="7">cv. DH0086</strain>
    </source>
</reference>
<organism evidence="6 7">
    <name type="scientific">Asparagus officinalis</name>
    <name type="common">Garden asparagus</name>
    <dbReference type="NCBI Taxonomy" id="4686"/>
    <lineage>
        <taxon>Eukaryota</taxon>
        <taxon>Viridiplantae</taxon>
        <taxon>Streptophyta</taxon>
        <taxon>Embryophyta</taxon>
        <taxon>Tracheophyta</taxon>
        <taxon>Spermatophyta</taxon>
        <taxon>Magnoliopsida</taxon>
        <taxon>Liliopsida</taxon>
        <taxon>Asparagales</taxon>
        <taxon>Asparagaceae</taxon>
        <taxon>Asparagoideae</taxon>
        <taxon>Asparagus</taxon>
    </lineage>
</organism>
<protein>
    <recommendedName>
        <fullName evidence="5">V-SNARE coiled-coil homology domain-containing protein</fullName>
    </recommendedName>
</protein>
<dbReference type="GO" id="GO:0005886">
    <property type="term" value="C:plasma membrane"/>
    <property type="evidence" value="ECO:0007669"/>
    <property type="project" value="TreeGrafter"/>
</dbReference>
<evidence type="ECO:0000256" key="4">
    <source>
        <dbReference type="SAM" id="MobiDB-lite"/>
    </source>
</evidence>
<keyword evidence="3" id="KW-0175">Coiled coil</keyword>
<feature type="region of interest" description="Disordered" evidence="4">
    <location>
        <begin position="164"/>
        <end position="206"/>
    </location>
</feature>
<dbReference type="CDD" id="cd15873">
    <property type="entry name" value="R-SNARE_STXBP5_6"/>
    <property type="match status" value="1"/>
</dbReference>
<dbReference type="Gene3D" id="1.20.5.110">
    <property type="match status" value="1"/>
</dbReference>
<evidence type="ECO:0000313" key="6">
    <source>
        <dbReference type="EMBL" id="ONK62514.1"/>
    </source>
</evidence>
<dbReference type="SUPFAM" id="SSF58038">
    <property type="entry name" value="SNARE fusion complex"/>
    <property type="match status" value="1"/>
</dbReference>
<dbReference type="InterPro" id="IPR036322">
    <property type="entry name" value="WD40_repeat_dom_sf"/>
</dbReference>
<dbReference type="GO" id="GO:0006887">
    <property type="term" value="P:exocytosis"/>
    <property type="evidence" value="ECO:0007669"/>
    <property type="project" value="TreeGrafter"/>
</dbReference>
<gene>
    <name evidence="6" type="ORF">A4U43_C07F4870</name>
</gene>
<feature type="compositionally biased region" description="Basic and acidic residues" evidence="4">
    <location>
        <begin position="384"/>
        <end position="412"/>
    </location>
</feature>
<dbReference type="PANTHER" id="PTHR10241:SF25">
    <property type="entry name" value="TOMOSYN, ISOFORM C"/>
    <property type="match status" value="1"/>
</dbReference>
<dbReference type="GO" id="GO:0005737">
    <property type="term" value="C:cytoplasm"/>
    <property type="evidence" value="ECO:0007669"/>
    <property type="project" value="UniProtKB-SubCell"/>
</dbReference>
<evidence type="ECO:0000259" key="5">
    <source>
        <dbReference type="PROSITE" id="PS50892"/>
    </source>
</evidence>
<dbReference type="OrthoDB" id="19944at2759"/>
<evidence type="ECO:0000256" key="1">
    <source>
        <dbReference type="ARBA" id="ARBA00004496"/>
    </source>
</evidence>
<proteinExistence type="predicted"/>
<sequence>MDMACQKHGDMMNIRDVGAVHIVQHGEGYHCFAAFIFSNASIRTLKFVHGEEKVAVGFETGQVAMLDMRSLSILFRTDCLSGAHSPIISIAFHVNPQISAVITSATGNPEDSARVMLILTKDANVFIIDSISGKTISSQRMHPKKESSAISMYVIDGASSVLEKNSETSSQHPSEEKSSHSDSIQGDDLNGSEPQEIDQHCSSDVSHSNELSDPHVLVCCEDSLWFWPLKAVKQGNNNSVHRSNIVKRCCWSAIFRKRDEKGCGLILLYETGDLEMRSLPELEVSAESSIMSILRWSFKTNMEKAMSSYDNGQITMVNGSELAFISLLACENDFRIPESLPCLHDKVVAAAADAAISLSMNQKKRQSTASGILGGIFKGLKGGRAENDSDVSRSFDKSSSEKLEDSFSRDPFAESLATPTNDKEVELSIDDIMIDEELPISSSSTVSKQKKTDENTEREKLFQGATHDTKPRVRTTQEIMTQYKFGGDAAKAAAHAKDKLMERQEKLERLSMRTAELQDGAQNFAEMANELVRTMEKKKWWNI</sequence>
<evidence type="ECO:0000313" key="7">
    <source>
        <dbReference type="Proteomes" id="UP000243459"/>
    </source>
</evidence>
<dbReference type="EMBL" id="CM007387">
    <property type="protein sequence ID" value="ONK62514.1"/>
    <property type="molecule type" value="Genomic_DNA"/>
</dbReference>
<dbReference type="Proteomes" id="UP000243459">
    <property type="component" value="Chromosome 7"/>
</dbReference>
<accession>A0A5P1E9L4</accession>
<feature type="region of interest" description="Disordered" evidence="4">
    <location>
        <begin position="438"/>
        <end position="458"/>
    </location>
</feature>
<dbReference type="SUPFAM" id="SSF50978">
    <property type="entry name" value="WD40 repeat-like"/>
    <property type="match status" value="1"/>
</dbReference>
<dbReference type="GO" id="GO:0006893">
    <property type="term" value="P:Golgi to plasma membrane transport"/>
    <property type="evidence" value="ECO:0007669"/>
    <property type="project" value="TreeGrafter"/>
</dbReference>
<dbReference type="Pfam" id="PF00957">
    <property type="entry name" value="Synaptobrevin"/>
    <property type="match status" value="1"/>
</dbReference>